<proteinExistence type="predicted"/>
<dbReference type="EMBL" id="VIKU02000001">
    <property type="protein sequence ID" value="NHF58420.1"/>
    <property type="molecule type" value="Genomic_DNA"/>
</dbReference>
<name>A0A967ASI6_9FLAO</name>
<comment type="caution">
    <text evidence="2">The sequence shown here is derived from an EMBL/GenBank/DDBJ whole genome shotgun (WGS) entry which is preliminary data.</text>
</comment>
<gene>
    <name evidence="2" type="ORF">FK220_003655</name>
</gene>
<sequence length="201" mass="22652">MRLFLRAISYIFHPIFVPIAGTLAYFLITPKYSPLELQSGNILPIFILTVIIPIISYLILTNLGVVSSVFNPDAKERRYSLYIAILLLLMVVYKVVPNNYTIELYYYFVGLIGASAASLLLLFLNFKTSLHVTGMASLFMYLICLSVHFEINITLALGFFILATGLVATSRLYLNVHSKTEVLIGFLIGLLSQLLTVRFWL</sequence>
<feature type="transmembrane region" description="Helical" evidence="1">
    <location>
        <begin position="40"/>
        <end position="60"/>
    </location>
</feature>
<keyword evidence="3" id="KW-1185">Reference proteome</keyword>
<reference evidence="2" key="2">
    <citation type="submission" date="2020-03" db="EMBL/GenBank/DDBJ databases">
        <title>Flavobacteriaceae bacterium strain TP-CH-4, a member of the family Flavobacteriaceae isolated from a deep-sea seamount.</title>
        <authorList>
            <person name="Zhang D.-C."/>
        </authorList>
    </citation>
    <scope>NUCLEOTIDE SEQUENCE</scope>
    <source>
        <strain evidence="2">TP-CH-4</strain>
    </source>
</reference>
<dbReference type="InterPro" id="IPR036938">
    <property type="entry name" value="PAP2/HPO_sf"/>
</dbReference>
<dbReference type="AlphaFoldDB" id="A0A967ASI6"/>
<accession>A0A967ASI6</accession>
<evidence type="ECO:0000256" key="1">
    <source>
        <dbReference type="SAM" id="Phobius"/>
    </source>
</evidence>
<protein>
    <submittedName>
        <fullName evidence="2">Phosphatase PAP2 family protein</fullName>
    </submittedName>
</protein>
<dbReference type="SUPFAM" id="SSF48317">
    <property type="entry name" value="Acid phosphatase/Vanadium-dependent haloperoxidase"/>
    <property type="match status" value="1"/>
</dbReference>
<feature type="transmembrane region" description="Helical" evidence="1">
    <location>
        <begin position="182"/>
        <end position="200"/>
    </location>
</feature>
<feature type="transmembrane region" description="Helical" evidence="1">
    <location>
        <begin position="138"/>
        <end position="162"/>
    </location>
</feature>
<organism evidence="2 3">
    <name type="scientific">Pelagihabitans pacificus</name>
    <dbReference type="NCBI Taxonomy" id="2696054"/>
    <lineage>
        <taxon>Bacteria</taxon>
        <taxon>Pseudomonadati</taxon>
        <taxon>Bacteroidota</taxon>
        <taxon>Flavobacteriia</taxon>
        <taxon>Flavobacteriales</taxon>
        <taxon>Flavobacteriaceae</taxon>
        <taxon>Pelagihabitans</taxon>
    </lineage>
</organism>
<evidence type="ECO:0000313" key="3">
    <source>
        <dbReference type="Proteomes" id="UP000707206"/>
    </source>
</evidence>
<feature type="transmembrane region" description="Helical" evidence="1">
    <location>
        <begin position="104"/>
        <end position="126"/>
    </location>
</feature>
<feature type="transmembrane region" description="Helical" evidence="1">
    <location>
        <begin position="7"/>
        <end position="28"/>
    </location>
</feature>
<dbReference type="Proteomes" id="UP000707206">
    <property type="component" value="Unassembled WGS sequence"/>
</dbReference>
<dbReference type="Gene3D" id="1.20.144.10">
    <property type="entry name" value="Phosphatidic acid phosphatase type 2/haloperoxidase"/>
    <property type="match status" value="1"/>
</dbReference>
<keyword evidence="1" id="KW-1133">Transmembrane helix</keyword>
<dbReference type="CDD" id="cd01610">
    <property type="entry name" value="PAP2_like"/>
    <property type="match status" value="1"/>
</dbReference>
<reference evidence="2" key="1">
    <citation type="submission" date="2019-07" db="EMBL/GenBank/DDBJ databases">
        <authorList>
            <person name="De-Chao Zhang Q."/>
        </authorList>
    </citation>
    <scope>NUCLEOTIDE SEQUENCE</scope>
    <source>
        <strain evidence="2">TP-CH-4</strain>
    </source>
</reference>
<dbReference type="RefSeq" id="WP_152572915.1">
    <property type="nucleotide sequence ID" value="NZ_VIKU02000001.1"/>
</dbReference>
<feature type="transmembrane region" description="Helical" evidence="1">
    <location>
        <begin position="81"/>
        <end position="98"/>
    </location>
</feature>
<keyword evidence="1" id="KW-0472">Membrane</keyword>
<keyword evidence="1" id="KW-0812">Transmembrane</keyword>
<evidence type="ECO:0000313" key="2">
    <source>
        <dbReference type="EMBL" id="NHF58420.1"/>
    </source>
</evidence>